<feature type="transmembrane region" description="Helical" evidence="6">
    <location>
        <begin position="31"/>
        <end position="53"/>
    </location>
</feature>
<dbReference type="Proteomes" id="UP000238327">
    <property type="component" value="Chromosome"/>
</dbReference>
<dbReference type="InterPro" id="IPR052218">
    <property type="entry name" value="Preflagellin_Peptidase"/>
</dbReference>
<proteinExistence type="predicted"/>
<keyword evidence="5 6" id="KW-0472">Membrane</keyword>
<evidence type="ECO:0000256" key="6">
    <source>
        <dbReference type="SAM" id="Phobius"/>
    </source>
</evidence>
<dbReference type="RefSeq" id="WP_106739205.1">
    <property type="nucleotide sequence ID" value="NZ_CP027657.1"/>
</dbReference>
<name>A0A2R3QRV1_ECTME</name>
<evidence type="ECO:0000256" key="5">
    <source>
        <dbReference type="ARBA" id="ARBA00023136"/>
    </source>
</evidence>
<dbReference type="GO" id="GO:0005886">
    <property type="term" value="C:plasma membrane"/>
    <property type="evidence" value="ECO:0007669"/>
    <property type="project" value="UniProtKB-SubCell"/>
</dbReference>
<evidence type="ECO:0000313" key="8">
    <source>
        <dbReference type="EMBL" id="AVO54473.1"/>
    </source>
</evidence>
<dbReference type="EMBL" id="CP027657">
    <property type="protein sequence ID" value="AVO54473.1"/>
    <property type="molecule type" value="Genomic_DNA"/>
</dbReference>
<dbReference type="OrthoDB" id="6103972at2"/>
<dbReference type="PANTHER" id="PTHR36506:SF1">
    <property type="entry name" value="PREFLAGELLIN PEPTIDASE"/>
    <property type="match status" value="1"/>
</dbReference>
<evidence type="ECO:0000256" key="1">
    <source>
        <dbReference type="ARBA" id="ARBA00004651"/>
    </source>
</evidence>
<comment type="subcellular location">
    <subcellularLocation>
        <location evidence="1">Cell membrane</location>
        <topology evidence="1">Multi-pass membrane protein</topology>
    </subcellularLocation>
</comment>
<evidence type="ECO:0000256" key="2">
    <source>
        <dbReference type="ARBA" id="ARBA00022475"/>
    </source>
</evidence>
<dbReference type="Gene3D" id="1.20.120.1220">
    <property type="match status" value="1"/>
</dbReference>
<sequence length="186" mass="20151">MDNTFIIIALLPALLFVVGSDLLYRRIHNLLILVLLALWLVLPITAVLGLGPWGEMSSSELFDQVIYGLLGAALVLVIGFGLFYLGRVGAGDVKLVAAVSLWMCQTNQMAFLIVTALTGGLLALGLPLLNQIEQYLALRWQRLGAAFPRLNIPVPVVLTDQRPQGLPYGVAIAIGAFYTLFVPIHS</sequence>
<feature type="transmembrane region" description="Helical" evidence="6">
    <location>
        <begin position="65"/>
        <end position="85"/>
    </location>
</feature>
<evidence type="ECO:0000259" key="7">
    <source>
        <dbReference type="Pfam" id="PF01478"/>
    </source>
</evidence>
<gene>
    <name evidence="8" type="ORF">C7A17_17465</name>
</gene>
<dbReference type="GO" id="GO:0004190">
    <property type="term" value="F:aspartic-type endopeptidase activity"/>
    <property type="evidence" value="ECO:0007669"/>
    <property type="project" value="InterPro"/>
</dbReference>
<feature type="transmembrane region" description="Helical" evidence="6">
    <location>
        <begin position="109"/>
        <end position="129"/>
    </location>
</feature>
<organism evidence="8 9">
    <name type="scientific">Ectopseudomonas mendocina</name>
    <name type="common">Pseudomonas mendocina</name>
    <dbReference type="NCBI Taxonomy" id="300"/>
    <lineage>
        <taxon>Bacteria</taxon>
        <taxon>Pseudomonadati</taxon>
        <taxon>Pseudomonadota</taxon>
        <taxon>Gammaproteobacteria</taxon>
        <taxon>Pseudomonadales</taxon>
        <taxon>Pseudomonadaceae</taxon>
        <taxon>Ectopseudomonas</taxon>
    </lineage>
</organism>
<keyword evidence="2" id="KW-1003">Cell membrane</keyword>
<evidence type="ECO:0000256" key="4">
    <source>
        <dbReference type="ARBA" id="ARBA00022989"/>
    </source>
</evidence>
<feature type="transmembrane region" description="Helical" evidence="6">
    <location>
        <begin position="6"/>
        <end position="24"/>
    </location>
</feature>
<keyword evidence="4 6" id="KW-1133">Transmembrane helix</keyword>
<protein>
    <submittedName>
        <fullName evidence="8">Peptidase A24</fullName>
    </submittedName>
</protein>
<dbReference type="InterPro" id="IPR000045">
    <property type="entry name" value="Prepilin_IV_endopep_pep"/>
</dbReference>
<evidence type="ECO:0000313" key="9">
    <source>
        <dbReference type="Proteomes" id="UP000238327"/>
    </source>
</evidence>
<keyword evidence="3 6" id="KW-0812">Transmembrane</keyword>
<dbReference type="AlphaFoldDB" id="A0A2R3QRV1"/>
<dbReference type="Pfam" id="PF01478">
    <property type="entry name" value="Peptidase_A24"/>
    <property type="match status" value="1"/>
</dbReference>
<evidence type="ECO:0000256" key="3">
    <source>
        <dbReference type="ARBA" id="ARBA00022692"/>
    </source>
</evidence>
<feature type="transmembrane region" description="Helical" evidence="6">
    <location>
        <begin position="165"/>
        <end position="184"/>
    </location>
</feature>
<accession>A0A2R3QRV1</accession>
<dbReference type="PANTHER" id="PTHR36506">
    <property type="entry name" value="PREFLAGELLIN PEPTIDASE"/>
    <property type="match status" value="1"/>
</dbReference>
<reference evidence="8 9" key="1">
    <citation type="submission" date="2018-03" db="EMBL/GenBank/DDBJ databases">
        <title>Complete genome sequence and methylome analysis of Pseudomonas mendocina NEB 698.</title>
        <authorList>
            <person name="Morgan R.D."/>
        </authorList>
    </citation>
    <scope>NUCLEOTIDE SEQUENCE [LARGE SCALE GENOMIC DNA]</scope>
    <source>
        <strain evidence="8 9">NEB698</strain>
    </source>
</reference>
<feature type="domain" description="Prepilin type IV endopeptidase peptidase" evidence="7">
    <location>
        <begin position="9"/>
        <end position="124"/>
    </location>
</feature>